<feature type="compositionally biased region" description="Low complexity" evidence="1">
    <location>
        <begin position="85"/>
        <end position="94"/>
    </location>
</feature>
<sequence>MAVDYWTVPARAPAPPSRRRALRRVRGTGGRRRTLGLHSTVGVWTAAGFLFLSATGLTWSAYAGAHIDELRTSPGRATPSVSASTTGGEHAGHGTAAGPGGAPGHGAGLDQVLAGARTAGLGDPVETVPPADAHSAYVVRQIQRSRPEKQDSVAVDPVTGKVTDELRFADHPVLAKLTRRGIDLHTGVRLGPVNQIALAAVAVPTGVRPA</sequence>
<keyword evidence="2" id="KW-0472">Membrane</keyword>
<dbReference type="PANTHER" id="PTHR34219">
    <property type="entry name" value="IRON-REGULATED INNER MEMBRANE PROTEIN-RELATED"/>
    <property type="match status" value="1"/>
</dbReference>
<evidence type="ECO:0000313" key="4">
    <source>
        <dbReference type="Proteomes" id="UP000618795"/>
    </source>
</evidence>
<reference evidence="3" key="1">
    <citation type="journal article" date="2014" name="Int. J. Syst. Evol. Microbiol.">
        <title>Complete genome sequence of Corynebacterium casei LMG S-19264T (=DSM 44701T), isolated from a smear-ripened cheese.</title>
        <authorList>
            <consortium name="US DOE Joint Genome Institute (JGI-PGF)"/>
            <person name="Walter F."/>
            <person name="Albersmeier A."/>
            <person name="Kalinowski J."/>
            <person name="Ruckert C."/>
        </authorList>
    </citation>
    <scope>NUCLEOTIDE SEQUENCE</scope>
    <source>
        <strain evidence="3">JCM 4369</strain>
    </source>
</reference>
<keyword evidence="4" id="KW-1185">Reference proteome</keyword>
<evidence type="ECO:0000256" key="1">
    <source>
        <dbReference type="SAM" id="MobiDB-lite"/>
    </source>
</evidence>
<proteinExistence type="predicted"/>
<protein>
    <recommendedName>
        <fullName evidence="5">PepSY domain-containing protein</fullName>
    </recommendedName>
</protein>
<dbReference type="Proteomes" id="UP000618795">
    <property type="component" value="Unassembled WGS sequence"/>
</dbReference>
<comment type="caution">
    <text evidence="3">The sequence shown here is derived from an EMBL/GenBank/DDBJ whole genome shotgun (WGS) entry which is preliminary data.</text>
</comment>
<name>A0A918II85_9ACTN</name>
<dbReference type="Pfam" id="PF03929">
    <property type="entry name" value="PepSY_TM"/>
    <property type="match status" value="1"/>
</dbReference>
<dbReference type="InterPro" id="IPR005625">
    <property type="entry name" value="PepSY-ass_TM"/>
</dbReference>
<dbReference type="AlphaFoldDB" id="A0A918II85"/>
<keyword evidence="2" id="KW-0812">Transmembrane</keyword>
<accession>A0A918II85</accession>
<gene>
    <name evidence="3" type="ORF">GCM10010260_70810</name>
</gene>
<reference evidence="3" key="2">
    <citation type="submission" date="2020-09" db="EMBL/GenBank/DDBJ databases">
        <authorList>
            <person name="Sun Q."/>
            <person name="Ohkuma M."/>
        </authorList>
    </citation>
    <scope>NUCLEOTIDE SEQUENCE</scope>
    <source>
        <strain evidence="3">JCM 4369</strain>
    </source>
</reference>
<feature type="region of interest" description="Disordered" evidence="1">
    <location>
        <begin position="71"/>
        <end position="108"/>
    </location>
</feature>
<evidence type="ECO:0000313" key="3">
    <source>
        <dbReference type="EMBL" id="GGV20640.1"/>
    </source>
</evidence>
<dbReference type="EMBL" id="BMTD01000022">
    <property type="protein sequence ID" value="GGV20640.1"/>
    <property type="molecule type" value="Genomic_DNA"/>
</dbReference>
<keyword evidence="2" id="KW-1133">Transmembrane helix</keyword>
<dbReference type="PANTHER" id="PTHR34219:SF1">
    <property type="entry name" value="PEPSY DOMAIN-CONTAINING PROTEIN"/>
    <property type="match status" value="1"/>
</dbReference>
<evidence type="ECO:0000256" key="2">
    <source>
        <dbReference type="SAM" id="Phobius"/>
    </source>
</evidence>
<feature type="transmembrane region" description="Helical" evidence="2">
    <location>
        <begin position="41"/>
        <end position="62"/>
    </location>
</feature>
<organism evidence="3 4">
    <name type="scientific">Streptomyces filipinensis</name>
    <dbReference type="NCBI Taxonomy" id="66887"/>
    <lineage>
        <taxon>Bacteria</taxon>
        <taxon>Bacillati</taxon>
        <taxon>Actinomycetota</taxon>
        <taxon>Actinomycetes</taxon>
        <taxon>Kitasatosporales</taxon>
        <taxon>Streptomycetaceae</taxon>
        <taxon>Streptomyces</taxon>
    </lineage>
</organism>
<evidence type="ECO:0008006" key="5">
    <source>
        <dbReference type="Google" id="ProtNLM"/>
    </source>
</evidence>
<feature type="compositionally biased region" description="Gly residues" evidence="1">
    <location>
        <begin position="95"/>
        <end position="107"/>
    </location>
</feature>